<dbReference type="FunFam" id="1.10.1200.10:FF:000005">
    <property type="entry name" value="Nonribosomal peptide synthetase 1"/>
    <property type="match status" value="1"/>
</dbReference>
<dbReference type="Gene3D" id="1.10.1200.10">
    <property type="entry name" value="ACP-like"/>
    <property type="match status" value="1"/>
</dbReference>
<dbReference type="PROSITE" id="PS00455">
    <property type="entry name" value="AMP_BINDING"/>
    <property type="match status" value="1"/>
</dbReference>
<dbReference type="InterPro" id="IPR001242">
    <property type="entry name" value="Condensation_dom"/>
</dbReference>
<dbReference type="InterPro" id="IPR009081">
    <property type="entry name" value="PP-bd_ACP"/>
</dbReference>
<dbReference type="GO" id="GO:1904091">
    <property type="term" value="F:non-ribosomal peptide synthetase activity"/>
    <property type="evidence" value="ECO:0007669"/>
    <property type="project" value="UniProtKB-ARBA"/>
</dbReference>
<dbReference type="GO" id="GO:0044550">
    <property type="term" value="P:secondary metabolite biosynthetic process"/>
    <property type="evidence" value="ECO:0007669"/>
    <property type="project" value="TreeGrafter"/>
</dbReference>
<feature type="domain" description="Carrier" evidence="5">
    <location>
        <begin position="737"/>
        <end position="813"/>
    </location>
</feature>
<evidence type="ECO:0000259" key="5">
    <source>
        <dbReference type="PROSITE" id="PS50075"/>
    </source>
</evidence>
<dbReference type="FunFam" id="3.30.300.30:FF:000015">
    <property type="entry name" value="Nonribosomal peptide synthase SidD"/>
    <property type="match status" value="1"/>
</dbReference>
<dbReference type="FunFam" id="3.40.50.12780:FF:000014">
    <property type="entry name" value="Nonribosomal peptide synthetase 1"/>
    <property type="match status" value="1"/>
</dbReference>
<dbReference type="Gene3D" id="3.30.559.30">
    <property type="entry name" value="Nonribosomal peptide synthetase, condensation domain"/>
    <property type="match status" value="1"/>
</dbReference>
<dbReference type="NCBIfam" id="TIGR01733">
    <property type="entry name" value="AA-adenyl-dom"/>
    <property type="match status" value="1"/>
</dbReference>
<dbReference type="CDD" id="cd05918">
    <property type="entry name" value="A_NRPS_SidN3_like"/>
    <property type="match status" value="1"/>
</dbReference>
<reference evidence="6 7" key="1">
    <citation type="submission" date="2019-08" db="EMBL/GenBank/DDBJ databases">
        <title>The genome sequence of a newly discovered highly antifungal drug resistant Aspergillus species, Aspergillus tanneri NIH 1004.</title>
        <authorList>
            <person name="Mounaud S."/>
            <person name="Singh I."/>
            <person name="Joardar V."/>
            <person name="Pakala S."/>
            <person name="Pakala S."/>
            <person name="Venepally P."/>
            <person name="Chung J.K."/>
            <person name="Losada L."/>
            <person name="Nierman W.C."/>
        </authorList>
    </citation>
    <scope>NUCLEOTIDE SEQUENCE [LARGE SCALE GENOMIC DNA]</scope>
    <source>
        <strain evidence="6 7">NIH1004</strain>
    </source>
</reference>
<dbReference type="Gene3D" id="3.30.559.10">
    <property type="entry name" value="Chloramphenicol acetyltransferase-like domain"/>
    <property type="match status" value="1"/>
</dbReference>
<dbReference type="PANTHER" id="PTHR45527">
    <property type="entry name" value="NONRIBOSOMAL PEPTIDE SYNTHETASE"/>
    <property type="match status" value="1"/>
</dbReference>
<dbReference type="PROSITE" id="PS00012">
    <property type="entry name" value="PHOSPHOPANTETHEINE"/>
    <property type="match status" value="1"/>
</dbReference>
<keyword evidence="2" id="KW-0597">Phosphoprotein</keyword>
<dbReference type="PROSITE" id="PS50075">
    <property type="entry name" value="CARRIER"/>
    <property type="match status" value="1"/>
</dbReference>
<dbReference type="InterPro" id="IPR020845">
    <property type="entry name" value="AMP-binding_CS"/>
</dbReference>
<dbReference type="Pfam" id="PF00668">
    <property type="entry name" value="Condensation"/>
    <property type="match status" value="1"/>
</dbReference>
<dbReference type="GeneID" id="54329331"/>
<dbReference type="InterPro" id="IPR000873">
    <property type="entry name" value="AMP-dep_synth/lig_dom"/>
</dbReference>
<name>A0A5M9MZW0_9EURO</name>
<dbReference type="InterPro" id="IPR036736">
    <property type="entry name" value="ACP-like_sf"/>
</dbReference>
<evidence type="ECO:0000313" key="6">
    <source>
        <dbReference type="EMBL" id="KAA8647927.1"/>
    </source>
</evidence>
<organism evidence="6 7">
    <name type="scientific">Aspergillus tanneri</name>
    <dbReference type="NCBI Taxonomy" id="1220188"/>
    <lineage>
        <taxon>Eukaryota</taxon>
        <taxon>Fungi</taxon>
        <taxon>Dikarya</taxon>
        <taxon>Ascomycota</taxon>
        <taxon>Pezizomycotina</taxon>
        <taxon>Eurotiomycetes</taxon>
        <taxon>Eurotiomycetidae</taxon>
        <taxon>Eurotiales</taxon>
        <taxon>Aspergillaceae</taxon>
        <taxon>Aspergillus</taxon>
        <taxon>Aspergillus subgen. Circumdati</taxon>
    </lineage>
</organism>
<dbReference type="RefSeq" id="XP_033427288.1">
    <property type="nucleotide sequence ID" value="XM_033571256.1"/>
</dbReference>
<dbReference type="Proteomes" id="UP000324241">
    <property type="component" value="Unassembled WGS sequence"/>
</dbReference>
<dbReference type="VEuPathDB" id="FungiDB:EYZ11_012564"/>
<gene>
    <name evidence="6" type="ORF">ATNIH1004_006629</name>
</gene>
<accession>A0A5M9MZW0</accession>
<evidence type="ECO:0000313" key="7">
    <source>
        <dbReference type="Proteomes" id="UP000324241"/>
    </source>
</evidence>
<dbReference type="InterPro" id="IPR020806">
    <property type="entry name" value="PKS_PP-bd"/>
</dbReference>
<dbReference type="InterPro" id="IPR006162">
    <property type="entry name" value="Ppantetheine_attach_site"/>
</dbReference>
<dbReference type="Pfam" id="PF00550">
    <property type="entry name" value="PP-binding"/>
    <property type="match status" value="1"/>
</dbReference>
<dbReference type="GO" id="GO:0016874">
    <property type="term" value="F:ligase activity"/>
    <property type="evidence" value="ECO:0007669"/>
    <property type="project" value="UniProtKB-KW"/>
</dbReference>
<dbReference type="GO" id="GO:0031177">
    <property type="term" value="F:phosphopantetheine binding"/>
    <property type="evidence" value="ECO:0007669"/>
    <property type="project" value="InterPro"/>
</dbReference>
<dbReference type="GO" id="GO:0043041">
    <property type="term" value="P:amino acid activation for nonribosomal peptide biosynthetic process"/>
    <property type="evidence" value="ECO:0007669"/>
    <property type="project" value="TreeGrafter"/>
</dbReference>
<keyword evidence="1" id="KW-0596">Phosphopantetheine</keyword>
<dbReference type="InterPro" id="IPR023213">
    <property type="entry name" value="CAT-like_dom_sf"/>
</dbReference>
<evidence type="ECO:0000256" key="2">
    <source>
        <dbReference type="ARBA" id="ARBA00022553"/>
    </source>
</evidence>
<dbReference type="GO" id="GO:0005737">
    <property type="term" value="C:cytoplasm"/>
    <property type="evidence" value="ECO:0007669"/>
    <property type="project" value="TreeGrafter"/>
</dbReference>
<sequence length="1276" mass="141556">MTQKRQRHVSTLGDAMCQQSGDPSPFLQLAWAMVLGLYIASENISFLYARTDGSEVEVWICDFELTSSASFASMVNRATCSLCFRGNSWDEWCCQKDMFNTKYNTALVQKQVAQLSATKSPSQLFEDIDIVLQVEMGNSEHIATLEFSTLHICERQALSLVETFKLAVDRLCAEPHVPVGDLNLCSTHDIDQLSRWNPALPSRDWMCVHDAILEQCLQIPDRSAVDSWDGIISYSELDMLSYQFAIHLHTMGVGPESIVPLCFEKSKFAVVALLGVLRAGGAYSFLDPSYPISRLASMCEDILAGLIVCSANTSAIAARLGLRTVILSEDEFSSKPDSSQQQRIGLAATRNNPVYVAFTSGSTGKPKGVVIEHRAFYLRAEANQQQLGLDRQSRVLQFANYVFDVSNRDILYTLMFGGCICIPSEFDRHNNLAAFMVRKQVNWASLTPSLTSLLKPSDVPFLRHLVLCGEPLTPLHIATWADRVNLINAYGPCETVTVSSVRSFIHPLASHTNIGYGSGSVLWIVDQYDHNKLVPVGAVGELVIESPSIGRGYINNPAATAASFIPAPVWLQQLRKSNPPERVYKTGDVGRYEPDGSICFIGRKDEQVKIRGNRIELGEVEHHIEQSLADNAQMSVIVDAVTPTKAHWPLLVAFLAAKRYTRRDGDMKTTVQRILSGLEKQLSSRIPTYMMPSAFVPIDRIPMTATGKKDRRKLREIFGTMTLDMLANVRAAEARREPNCETERRLQHLWASVLGLQHATITVNDGFFRLGGDSLNAMKMAAIARSEGLDVSLADILENQTLSNLADVVSKRPPIDVTVKYRPFSLVDAENLMLKLPVELDEARSGNIIADIVPATESQVFFITQWTLSSFRFMLNGKVDPDQLRAACQVVVSQHTSLRTVFTKVGDSFFQVVLKEIDVTFSHIQTDASLQAFCQSRSDLDLSLSPLSGKPLVQFTLISSSEVEHALMVRLSHAQYDGYSFPIMIQCISSYYNNSHKTAPTLPLATPFADYVYTCDRQKNQEAFQFWRKNLEGSSMTSPALLFNICNDEIPKDIKQSASGKLPTCPEDLTVATLMNAALSIILSQLAQTDNVVFGVVMNTRDIPLEGVESMLGPCININPFRVRLLGTETVSRLCRSLHGQFAQVARYGYLDLPDIVANSTDWPQRTKLGFMINHLDGNKKPIPLSLDGVICNDSSWTAKIDLSHQVLVRSVTTKEQLTVEILTSNRLMRVEDASALASRLIDTAQALSESLAKMLSQVRSVYIRTRGPELLKASD</sequence>
<dbReference type="PANTHER" id="PTHR45527:SF16">
    <property type="entry name" value="NONRIBOSOMAL PEPTIDE SYNTHASE ATNA-RELATED"/>
    <property type="match status" value="1"/>
</dbReference>
<dbReference type="Pfam" id="PF00501">
    <property type="entry name" value="AMP-binding"/>
    <property type="match status" value="1"/>
</dbReference>
<dbReference type="Gene3D" id="3.40.50.980">
    <property type="match status" value="2"/>
</dbReference>
<protein>
    <submittedName>
        <fullName evidence="6">Nonribosomal peptide synthetases (NRPS)</fullName>
    </submittedName>
</protein>
<dbReference type="EMBL" id="QUQM01000004">
    <property type="protein sequence ID" value="KAA8647927.1"/>
    <property type="molecule type" value="Genomic_DNA"/>
</dbReference>
<dbReference type="SUPFAM" id="SSF52777">
    <property type="entry name" value="CoA-dependent acyltransferases"/>
    <property type="match status" value="2"/>
</dbReference>
<evidence type="ECO:0000256" key="4">
    <source>
        <dbReference type="ARBA" id="ARBA00029454"/>
    </source>
</evidence>
<evidence type="ECO:0000256" key="3">
    <source>
        <dbReference type="ARBA" id="ARBA00022598"/>
    </source>
</evidence>
<dbReference type="SUPFAM" id="SSF56801">
    <property type="entry name" value="Acetyl-CoA synthetase-like"/>
    <property type="match status" value="1"/>
</dbReference>
<dbReference type="InterPro" id="IPR045851">
    <property type="entry name" value="AMP-bd_C_sf"/>
</dbReference>
<dbReference type="Gene3D" id="3.30.300.30">
    <property type="match status" value="1"/>
</dbReference>
<dbReference type="Gene3D" id="2.30.38.10">
    <property type="entry name" value="Luciferase, Domain 3"/>
    <property type="match status" value="1"/>
</dbReference>
<dbReference type="SMART" id="SM00823">
    <property type="entry name" value="PKS_PP"/>
    <property type="match status" value="1"/>
</dbReference>
<comment type="caution">
    <text evidence="6">The sequence shown here is derived from an EMBL/GenBank/DDBJ whole genome shotgun (WGS) entry which is preliminary data.</text>
</comment>
<dbReference type="InterPro" id="IPR010071">
    <property type="entry name" value="AA_adenyl_dom"/>
</dbReference>
<proteinExistence type="inferred from homology"/>
<keyword evidence="3" id="KW-0436">Ligase</keyword>
<evidence type="ECO:0000256" key="1">
    <source>
        <dbReference type="ARBA" id="ARBA00022450"/>
    </source>
</evidence>
<comment type="similarity">
    <text evidence="4">Belongs to the NRP synthetase family.</text>
</comment>
<dbReference type="OrthoDB" id="416786at2759"/>
<dbReference type="AlphaFoldDB" id="A0A5M9MZW0"/>
<dbReference type="SUPFAM" id="SSF47336">
    <property type="entry name" value="ACP-like"/>
    <property type="match status" value="1"/>
</dbReference>